<dbReference type="Proteomes" id="UP000587070">
    <property type="component" value="Unassembled WGS sequence"/>
</dbReference>
<keyword evidence="4" id="KW-0961">Cell wall biogenesis/degradation</keyword>
<dbReference type="CDD" id="cd14668">
    <property type="entry name" value="mlta_B"/>
    <property type="match status" value="1"/>
</dbReference>
<dbReference type="SUPFAM" id="SSF50685">
    <property type="entry name" value="Barwin-like endoglucanases"/>
    <property type="match status" value="1"/>
</dbReference>
<dbReference type="SMART" id="SM00925">
    <property type="entry name" value="MltA"/>
    <property type="match status" value="1"/>
</dbReference>
<dbReference type="GO" id="GO:0071555">
    <property type="term" value="P:cell wall organization"/>
    <property type="evidence" value="ECO:0007669"/>
    <property type="project" value="UniProtKB-KW"/>
</dbReference>
<dbReference type="InterPro" id="IPR026044">
    <property type="entry name" value="MltA"/>
</dbReference>
<evidence type="ECO:0000313" key="7">
    <source>
        <dbReference type="EMBL" id="MBB4246231.1"/>
    </source>
</evidence>
<keyword evidence="3" id="KW-0456">Lyase</keyword>
<evidence type="ECO:0000256" key="5">
    <source>
        <dbReference type="ARBA" id="ARBA00030918"/>
    </source>
</evidence>
<dbReference type="Pfam" id="PF03562">
    <property type="entry name" value="MltA"/>
    <property type="match status" value="1"/>
</dbReference>
<dbReference type="Pfam" id="PF06725">
    <property type="entry name" value="3D"/>
    <property type="match status" value="1"/>
</dbReference>
<evidence type="ECO:0000313" key="8">
    <source>
        <dbReference type="Proteomes" id="UP000587070"/>
    </source>
</evidence>
<dbReference type="PIRSF" id="PIRSF019422">
    <property type="entry name" value="MltA"/>
    <property type="match status" value="1"/>
</dbReference>
<evidence type="ECO:0000256" key="1">
    <source>
        <dbReference type="ARBA" id="ARBA00001420"/>
    </source>
</evidence>
<dbReference type="PANTHER" id="PTHR30124:SF0">
    <property type="entry name" value="MEMBRANE-BOUND LYTIC MUREIN TRANSGLYCOSYLASE A"/>
    <property type="match status" value="1"/>
</dbReference>
<dbReference type="GO" id="GO:0008933">
    <property type="term" value="F:peptidoglycan lytic transglycosylase activity"/>
    <property type="evidence" value="ECO:0007669"/>
    <property type="project" value="TreeGrafter"/>
</dbReference>
<accession>A0A840G4H3</accession>
<dbReference type="Gene3D" id="2.40.240.50">
    <property type="entry name" value="Barwin-like endoglucanases"/>
    <property type="match status" value="1"/>
</dbReference>
<keyword evidence="8" id="KW-1185">Reference proteome</keyword>
<comment type="caution">
    <text evidence="7">The sequence shown here is derived from an EMBL/GenBank/DDBJ whole genome shotgun (WGS) entry which is preliminary data.</text>
</comment>
<gene>
    <name evidence="7" type="ORF">GGD90_000588</name>
</gene>
<dbReference type="InterPro" id="IPR010611">
    <property type="entry name" value="3D_dom"/>
</dbReference>
<dbReference type="EMBL" id="JACIGE010000002">
    <property type="protein sequence ID" value="MBB4246231.1"/>
    <property type="molecule type" value="Genomic_DNA"/>
</dbReference>
<dbReference type="GO" id="GO:0019867">
    <property type="term" value="C:outer membrane"/>
    <property type="evidence" value="ECO:0007669"/>
    <property type="project" value="InterPro"/>
</dbReference>
<dbReference type="OrthoDB" id="9783686at2"/>
<evidence type="ECO:0000256" key="2">
    <source>
        <dbReference type="ARBA" id="ARBA00012587"/>
    </source>
</evidence>
<dbReference type="GO" id="GO:0009254">
    <property type="term" value="P:peptidoglycan turnover"/>
    <property type="evidence" value="ECO:0007669"/>
    <property type="project" value="InterPro"/>
</dbReference>
<protein>
    <recommendedName>
        <fullName evidence="2">peptidoglycan lytic exotransglycosylase</fullName>
        <ecNumber evidence="2">4.2.2.n1</ecNumber>
    </recommendedName>
    <alternativeName>
        <fullName evidence="5">Murein hydrolase A</fullName>
    </alternativeName>
</protein>
<dbReference type="InterPro" id="IPR036908">
    <property type="entry name" value="RlpA-like_sf"/>
</dbReference>
<sequence>MPNFQTKAVRSGLRQSALSLAGSLAHDRRHSSAALLAAVGASLLLAACATPRPSLPAVSEAPQACAPQATCPVCPVCAAGPSAPVAAPQPAVKPLQAARWSDLPGWADDDVSAAWPGFLASCRALAGKGQAAQWPLWRPACEEAQALKKTDAATLRRFFESRFAPYLLTNPDGGSNALITGYYEPLLTGGRTRGKIKIRFPVLAPPDDLITVDLGDVVPEVKNLRLRGRLVGKKIVPYYPRAEIVGREEERGDRVLVWVDDPVELFFLQIQGSGRVRLPDGTLMRVGYADQNGHPYQSIGRLLVERGELKLEQASMQGIQAWARAHPDKLTELLNSNPSYVFFRELPGGGDEGPPGALGVPLTPGRSIAIDPRFTALGAPVFVSTTQPNSGTPMNRLMLAQDTGGAIRGPARADFFWGFGAEAGAKAGRMKQGGRLWVLLPPGLAPK</sequence>
<feature type="domain" description="Lytic transglycosylase MltA" evidence="6">
    <location>
        <begin position="186"/>
        <end position="344"/>
    </location>
</feature>
<evidence type="ECO:0000256" key="3">
    <source>
        <dbReference type="ARBA" id="ARBA00023239"/>
    </source>
</evidence>
<dbReference type="PANTHER" id="PTHR30124">
    <property type="entry name" value="MEMBRANE-BOUND LYTIC MUREIN TRANSGLYCOSYLASE A"/>
    <property type="match status" value="1"/>
</dbReference>
<dbReference type="AlphaFoldDB" id="A0A840G4H3"/>
<dbReference type="GO" id="GO:0004553">
    <property type="term" value="F:hydrolase activity, hydrolyzing O-glycosyl compounds"/>
    <property type="evidence" value="ECO:0007669"/>
    <property type="project" value="InterPro"/>
</dbReference>
<proteinExistence type="predicted"/>
<reference evidence="7 8" key="1">
    <citation type="submission" date="2020-08" db="EMBL/GenBank/DDBJ databases">
        <title>Genome sequencing of Purple Non-Sulfur Bacteria from various extreme environments.</title>
        <authorList>
            <person name="Mayer M."/>
        </authorList>
    </citation>
    <scope>NUCLEOTIDE SEQUENCE [LARGE SCALE GENOMIC DNA]</scope>
    <source>
        <strain evidence="7 8">2761</strain>
    </source>
</reference>
<dbReference type="Gene3D" id="2.40.40.10">
    <property type="entry name" value="RlpA-like domain"/>
    <property type="match status" value="1"/>
</dbReference>
<dbReference type="EC" id="4.2.2.n1" evidence="2"/>
<dbReference type="GO" id="GO:0009253">
    <property type="term" value="P:peptidoglycan catabolic process"/>
    <property type="evidence" value="ECO:0007669"/>
    <property type="project" value="TreeGrafter"/>
</dbReference>
<dbReference type="RefSeq" id="WP_153115782.1">
    <property type="nucleotide sequence ID" value="NZ_JACIGE010000002.1"/>
</dbReference>
<organism evidence="7 8">
    <name type="scientific">Rhodocyclus tenuis</name>
    <name type="common">Rhodospirillum tenue</name>
    <dbReference type="NCBI Taxonomy" id="1066"/>
    <lineage>
        <taxon>Bacteria</taxon>
        <taxon>Pseudomonadati</taxon>
        <taxon>Pseudomonadota</taxon>
        <taxon>Betaproteobacteria</taxon>
        <taxon>Rhodocyclales</taxon>
        <taxon>Rhodocyclaceae</taxon>
        <taxon>Rhodocyclus</taxon>
    </lineage>
</organism>
<comment type="catalytic activity">
    <reaction evidence="1">
        <text>Exolytic cleavage of the (1-&gt;4)-beta-glycosidic linkage between N-acetylmuramic acid (MurNAc) and N-acetylglucosamine (GlcNAc) residues in peptidoglycan, from either the reducing or the non-reducing ends of the peptidoglycan chains, with concomitant formation of a 1,6-anhydrobond in the MurNAc residue.</text>
        <dbReference type="EC" id="4.2.2.n1"/>
    </reaction>
</comment>
<evidence type="ECO:0000259" key="6">
    <source>
        <dbReference type="SMART" id="SM00925"/>
    </source>
</evidence>
<evidence type="ECO:0000256" key="4">
    <source>
        <dbReference type="ARBA" id="ARBA00023316"/>
    </source>
</evidence>
<dbReference type="CDD" id="cd14485">
    <property type="entry name" value="mltA_like_LT_A"/>
    <property type="match status" value="1"/>
</dbReference>
<name>A0A840G4H3_RHOTE</name>
<dbReference type="InterPro" id="IPR005300">
    <property type="entry name" value="MltA_B"/>
</dbReference>